<dbReference type="AlphaFoldDB" id="A0ABD2L8A7"/>
<protein>
    <submittedName>
        <fullName evidence="1">Uncharacterized protein</fullName>
    </submittedName>
</protein>
<reference evidence="1 2" key="1">
    <citation type="submission" date="2024-10" db="EMBL/GenBank/DDBJ databases">
        <authorList>
            <person name="Kim D."/>
        </authorList>
    </citation>
    <scope>NUCLEOTIDE SEQUENCE [LARGE SCALE GENOMIC DNA]</scope>
    <source>
        <strain evidence="1">BH-2024</strain>
    </source>
</reference>
<name>A0ABD2L8A7_9BILA</name>
<proteinExistence type="predicted"/>
<dbReference type="Proteomes" id="UP001620626">
    <property type="component" value="Unassembled WGS sequence"/>
</dbReference>
<evidence type="ECO:0000313" key="1">
    <source>
        <dbReference type="EMBL" id="KAL3111373.1"/>
    </source>
</evidence>
<sequence length="217" mass="23934">MYIRELDSQDELPLVLLSAPRSCVRLTKDELRYAVYRLIGSNERLRADTERMQRTNALLFQIYTHVSGGNLLPNLEPPNLPVAGANQPNLPVAGANQPNLPVAGANQPQPAVQDPGLVAANQYMHLRYGELQRAQLQLTLTNDNLSEELSRVVRVNAVLTSYIDRLTPLAPQHQPHNAAGVLPHNDNPNPPGVLPAPGQLFFDDNFIDAYLQNMGPN</sequence>
<gene>
    <name evidence="1" type="ORF">niasHT_019603</name>
</gene>
<keyword evidence="2" id="KW-1185">Reference proteome</keyword>
<accession>A0ABD2L8A7</accession>
<evidence type="ECO:0000313" key="2">
    <source>
        <dbReference type="Proteomes" id="UP001620626"/>
    </source>
</evidence>
<organism evidence="1 2">
    <name type="scientific">Heterodera trifolii</name>
    <dbReference type="NCBI Taxonomy" id="157864"/>
    <lineage>
        <taxon>Eukaryota</taxon>
        <taxon>Metazoa</taxon>
        <taxon>Ecdysozoa</taxon>
        <taxon>Nematoda</taxon>
        <taxon>Chromadorea</taxon>
        <taxon>Rhabditida</taxon>
        <taxon>Tylenchina</taxon>
        <taxon>Tylenchomorpha</taxon>
        <taxon>Tylenchoidea</taxon>
        <taxon>Heteroderidae</taxon>
        <taxon>Heteroderinae</taxon>
        <taxon>Heterodera</taxon>
    </lineage>
</organism>
<dbReference type="EMBL" id="JBICBT010000507">
    <property type="protein sequence ID" value="KAL3111373.1"/>
    <property type="molecule type" value="Genomic_DNA"/>
</dbReference>
<comment type="caution">
    <text evidence="1">The sequence shown here is derived from an EMBL/GenBank/DDBJ whole genome shotgun (WGS) entry which is preliminary data.</text>
</comment>